<name>A0AAW1W0T8_RUBAR</name>
<comment type="caution">
    <text evidence="2">The sequence shown here is derived from an EMBL/GenBank/DDBJ whole genome shotgun (WGS) entry which is preliminary data.</text>
</comment>
<keyword evidence="3" id="KW-1185">Reference proteome</keyword>
<protein>
    <submittedName>
        <fullName evidence="2">Uncharacterized protein</fullName>
    </submittedName>
</protein>
<reference evidence="2 3" key="1">
    <citation type="journal article" date="2023" name="G3 (Bethesda)">
        <title>A chromosome-length genome assembly and annotation of blackberry (Rubus argutus, cv. 'Hillquist').</title>
        <authorList>
            <person name="Bruna T."/>
            <person name="Aryal R."/>
            <person name="Dudchenko O."/>
            <person name="Sargent D.J."/>
            <person name="Mead D."/>
            <person name="Buti M."/>
            <person name="Cavallini A."/>
            <person name="Hytonen T."/>
            <person name="Andres J."/>
            <person name="Pham M."/>
            <person name="Weisz D."/>
            <person name="Mascagni F."/>
            <person name="Usai G."/>
            <person name="Natali L."/>
            <person name="Bassil N."/>
            <person name="Fernandez G.E."/>
            <person name="Lomsadze A."/>
            <person name="Armour M."/>
            <person name="Olukolu B."/>
            <person name="Poorten T."/>
            <person name="Britton C."/>
            <person name="Davik J."/>
            <person name="Ashrafi H."/>
            <person name="Aiden E.L."/>
            <person name="Borodovsky M."/>
            <person name="Worthington M."/>
        </authorList>
    </citation>
    <scope>NUCLEOTIDE SEQUENCE [LARGE SCALE GENOMIC DNA]</scope>
    <source>
        <strain evidence="2">PI 553951</strain>
    </source>
</reference>
<dbReference type="EMBL" id="JBEDUW010000007">
    <property type="protein sequence ID" value="KAK9912310.1"/>
    <property type="molecule type" value="Genomic_DNA"/>
</dbReference>
<evidence type="ECO:0000313" key="2">
    <source>
        <dbReference type="EMBL" id="KAK9912310.1"/>
    </source>
</evidence>
<sequence>MYLQGWKYLKRTSDSQTAASATQNVGQGTAGATPNVGGDVAQAAAPPRKRGRPQGSRDTHPRKRAAKGT</sequence>
<organism evidence="2 3">
    <name type="scientific">Rubus argutus</name>
    <name type="common">Southern blackberry</name>
    <dbReference type="NCBI Taxonomy" id="59490"/>
    <lineage>
        <taxon>Eukaryota</taxon>
        <taxon>Viridiplantae</taxon>
        <taxon>Streptophyta</taxon>
        <taxon>Embryophyta</taxon>
        <taxon>Tracheophyta</taxon>
        <taxon>Spermatophyta</taxon>
        <taxon>Magnoliopsida</taxon>
        <taxon>eudicotyledons</taxon>
        <taxon>Gunneridae</taxon>
        <taxon>Pentapetalae</taxon>
        <taxon>rosids</taxon>
        <taxon>fabids</taxon>
        <taxon>Rosales</taxon>
        <taxon>Rosaceae</taxon>
        <taxon>Rosoideae</taxon>
        <taxon>Rosoideae incertae sedis</taxon>
        <taxon>Rubus</taxon>
    </lineage>
</organism>
<dbReference type="Proteomes" id="UP001457282">
    <property type="component" value="Unassembled WGS sequence"/>
</dbReference>
<dbReference type="AlphaFoldDB" id="A0AAW1W0T8"/>
<proteinExistence type="predicted"/>
<feature type="region of interest" description="Disordered" evidence="1">
    <location>
        <begin position="1"/>
        <end position="69"/>
    </location>
</feature>
<accession>A0AAW1W0T8</accession>
<gene>
    <name evidence="2" type="ORF">M0R45_036178</name>
</gene>
<feature type="compositionally biased region" description="Basic residues" evidence="1">
    <location>
        <begin position="60"/>
        <end position="69"/>
    </location>
</feature>
<evidence type="ECO:0000313" key="3">
    <source>
        <dbReference type="Proteomes" id="UP001457282"/>
    </source>
</evidence>
<evidence type="ECO:0000256" key="1">
    <source>
        <dbReference type="SAM" id="MobiDB-lite"/>
    </source>
</evidence>
<feature type="compositionally biased region" description="Polar residues" evidence="1">
    <location>
        <begin position="14"/>
        <end position="32"/>
    </location>
</feature>